<dbReference type="InterPro" id="IPR023574">
    <property type="entry name" value="Ribosomal_uL4_dom_sf"/>
</dbReference>
<sequence length="335" mass="38280">MFRSALLSLSGLETLNKFPSSKSAVLLKQKFLQCCQIKSINFDSRSQIDIGEDDHRQSSTLPVVSQSDVSHPIIKTIQLGRLSSTEPLRQVWIENMSTPDSIKLGLMELQPEIFSAFPRPDLISENHKWQTLYKHVNWLSLKTRSELKGSNRKPWPQKGTGRARHSSRRAPQWKNGGWACGPRGPKTYFYMLPHAKRVQGLIATLSAKFSQNDVHIVDTFRTFPEDGTVAHLEELCENRNWGPSVLFVDQIDLQLYPKKTFADHFAKVVDEINHINLLPVYGLNVFSMIKHETLVMTVDALETIQRELLFQLNRIDLRNANRKYKPVGLSNLGIH</sequence>
<dbReference type="PANTHER" id="PTHR10746">
    <property type="entry name" value="50S RIBOSOMAL PROTEIN L4"/>
    <property type="match status" value="1"/>
</dbReference>
<dbReference type="FunFam" id="3.40.1370.10:FF:000005">
    <property type="entry name" value="39S ribosomal protein L4, mitochondrial"/>
    <property type="match status" value="1"/>
</dbReference>
<keyword evidence="5" id="KW-0687">Ribonucleoprotein</keyword>
<dbReference type="PANTHER" id="PTHR10746:SF6">
    <property type="entry name" value="LARGE RIBOSOMAL SUBUNIT PROTEIN UL4M"/>
    <property type="match status" value="1"/>
</dbReference>
<dbReference type="AlphaFoldDB" id="A0A132AJR6"/>
<dbReference type="InterPro" id="IPR002136">
    <property type="entry name" value="Ribosomal_uL4"/>
</dbReference>
<reference evidence="11" key="4">
    <citation type="submission" date="2022-06" db="UniProtKB">
        <authorList>
            <consortium name="EnsemblMetazoa"/>
        </authorList>
    </citation>
    <scope>IDENTIFICATION</scope>
</reference>
<dbReference type="OrthoDB" id="275876at2759"/>
<dbReference type="InterPro" id="IPR013005">
    <property type="entry name" value="Ribosomal_uL4-like"/>
</dbReference>
<keyword evidence="3 10" id="KW-0689">Ribosomal protein</keyword>
<reference evidence="10 13" key="1">
    <citation type="journal article" date="2015" name="Parasit. Vectors">
        <title>Draft genome of the scabies mite.</title>
        <authorList>
            <person name="Rider S.D.Jr."/>
            <person name="Morgan M.S."/>
            <person name="Arlian L.G."/>
        </authorList>
    </citation>
    <scope>NUCLEOTIDE SEQUENCE [LARGE SCALE GENOMIC DNA]</scope>
    <source>
        <strain evidence="10">Arlian Lab</strain>
    </source>
</reference>
<dbReference type="GO" id="GO:0006412">
    <property type="term" value="P:translation"/>
    <property type="evidence" value="ECO:0007669"/>
    <property type="project" value="InterPro"/>
</dbReference>
<organism evidence="10 13">
    <name type="scientific">Sarcoptes scabiei</name>
    <name type="common">Itch mite</name>
    <name type="synonym">Acarus scabiei</name>
    <dbReference type="NCBI Taxonomy" id="52283"/>
    <lineage>
        <taxon>Eukaryota</taxon>
        <taxon>Metazoa</taxon>
        <taxon>Ecdysozoa</taxon>
        <taxon>Arthropoda</taxon>
        <taxon>Chelicerata</taxon>
        <taxon>Arachnida</taxon>
        <taxon>Acari</taxon>
        <taxon>Acariformes</taxon>
        <taxon>Sarcoptiformes</taxon>
        <taxon>Astigmata</taxon>
        <taxon>Psoroptidia</taxon>
        <taxon>Sarcoptoidea</taxon>
        <taxon>Sarcoptidae</taxon>
        <taxon>Sarcoptinae</taxon>
        <taxon>Sarcoptes</taxon>
    </lineage>
</organism>
<dbReference type="OMA" id="WIENTDA"/>
<gene>
    <name evidence="10" type="ORF">QR98_0097940</name>
    <name evidence="9" type="ORF">SSS_1342</name>
</gene>
<evidence type="ECO:0000313" key="13">
    <source>
        <dbReference type="Proteomes" id="UP000616769"/>
    </source>
</evidence>
<evidence type="ECO:0000256" key="3">
    <source>
        <dbReference type="ARBA" id="ARBA00022980"/>
    </source>
</evidence>
<evidence type="ECO:0000256" key="2">
    <source>
        <dbReference type="ARBA" id="ARBA00010528"/>
    </source>
</evidence>
<evidence type="ECO:0000256" key="8">
    <source>
        <dbReference type="SAM" id="MobiDB-lite"/>
    </source>
</evidence>
<evidence type="ECO:0000256" key="1">
    <source>
        <dbReference type="ARBA" id="ARBA00004173"/>
    </source>
</evidence>
<dbReference type="EMBL" id="JXLN01016709">
    <property type="protein sequence ID" value="KPM11224.1"/>
    <property type="molecule type" value="Genomic_DNA"/>
</dbReference>
<evidence type="ECO:0000256" key="6">
    <source>
        <dbReference type="ARBA" id="ARBA00040565"/>
    </source>
</evidence>
<dbReference type="Proteomes" id="UP000070412">
    <property type="component" value="Unassembled WGS sequence"/>
</dbReference>
<protein>
    <recommendedName>
        <fullName evidence="6">Large ribosomal subunit protein uL4m</fullName>
    </recommendedName>
    <alternativeName>
        <fullName evidence="7">39S ribosomal protein L4, mitochondrial</fullName>
    </alternativeName>
</protein>
<dbReference type="VEuPathDB" id="VectorBase:SSCA002750"/>
<evidence type="ECO:0000313" key="10">
    <source>
        <dbReference type="EMBL" id="KPM11224.1"/>
    </source>
</evidence>
<reference evidence="9" key="3">
    <citation type="submission" date="2020-01" db="EMBL/GenBank/DDBJ databases">
        <authorList>
            <person name="Korhonen P.K.K."/>
            <person name="Guangxu M.G."/>
            <person name="Wang T.W."/>
            <person name="Stroehlein A.J.S."/>
            <person name="Young N.D."/>
            <person name="Ang C.-S.A."/>
            <person name="Fernando D.W.F."/>
            <person name="Lu H.L."/>
            <person name="Taylor S.T."/>
            <person name="Ehtesham M.E.M."/>
            <person name="Najaraj S.H.N."/>
            <person name="Harsha G.H.G."/>
            <person name="Madugundu A.M."/>
            <person name="Renuse S.R."/>
            <person name="Holt D.H."/>
            <person name="Pandey A.P."/>
            <person name="Papenfuss A.P."/>
            <person name="Gasser R.B.G."/>
            <person name="Fischer K.F."/>
        </authorList>
    </citation>
    <scope>NUCLEOTIDE SEQUENCE</scope>
    <source>
        <strain evidence="9">SSS_KF_BRIS2020</strain>
    </source>
</reference>
<dbReference type="Proteomes" id="UP000616769">
    <property type="component" value="Unassembled WGS sequence"/>
</dbReference>
<comment type="similarity">
    <text evidence="2">Belongs to the universal ribosomal protein uL4 family.</text>
</comment>
<evidence type="ECO:0000256" key="7">
    <source>
        <dbReference type="ARBA" id="ARBA00082711"/>
    </source>
</evidence>
<comment type="subcellular location">
    <subcellularLocation>
        <location evidence="1">Mitochondrion</location>
    </subcellularLocation>
</comment>
<keyword evidence="12" id="KW-1185">Reference proteome</keyword>
<dbReference type="GO" id="GO:0003735">
    <property type="term" value="F:structural constituent of ribosome"/>
    <property type="evidence" value="ECO:0007669"/>
    <property type="project" value="InterPro"/>
</dbReference>
<dbReference type="Gene3D" id="3.40.1370.10">
    <property type="match status" value="1"/>
</dbReference>
<dbReference type="Pfam" id="PF00573">
    <property type="entry name" value="Ribosomal_L4"/>
    <property type="match status" value="1"/>
</dbReference>
<dbReference type="EnsemblMetazoa" id="SSS_1342s_mrna">
    <property type="protein sequence ID" value="KAF7488795.1"/>
    <property type="gene ID" value="SSS_1342"/>
</dbReference>
<evidence type="ECO:0000313" key="12">
    <source>
        <dbReference type="Proteomes" id="UP000070412"/>
    </source>
</evidence>
<dbReference type="GO" id="GO:1990904">
    <property type="term" value="C:ribonucleoprotein complex"/>
    <property type="evidence" value="ECO:0007669"/>
    <property type="project" value="UniProtKB-KW"/>
</dbReference>
<dbReference type="GO" id="GO:0005840">
    <property type="term" value="C:ribosome"/>
    <property type="evidence" value="ECO:0007669"/>
    <property type="project" value="UniProtKB-KW"/>
</dbReference>
<dbReference type="GO" id="GO:0005743">
    <property type="term" value="C:mitochondrial inner membrane"/>
    <property type="evidence" value="ECO:0007669"/>
    <property type="project" value="UniProtKB-ARBA"/>
</dbReference>
<reference evidence="12" key="2">
    <citation type="journal article" date="2020" name="PLoS Negl. Trop. Dis.">
        <title>High-quality nuclear genome for Sarcoptes scabiei-A critical resource for a neglected parasite.</title>
        <authorList>
            <person name="Korhonen P.K."/>
            <person name="Gasser R.B."/>
            <person name="Ma G."/>
            <person name="Wang T."/>
            <person name="Stroehlein A.J."/>
            <person name="Young N.D."/>
            <person name="Ang C.S."/>
            <person name="Fernando D.D."/>
            <person name="Lu H.C."/>
            <person name="Taylor S."/>
            <person name="Reynolds S.L."/>
            <person name="Mofiz E."/>
            <person name="Najaraj S.H."/>
            <person name="Gowda H."/>
            <person name="Madugundu A."/>
            <person name="Renuse S."/>
            <person name="Holt D."/>
            <person name="Pandey A."/>
            <person name="Papenfuss A.T."/>
            <person name="Fischer K."/>
        </authorList>
    </citation>
    <scope>NUCLEOTIDE SEQUENCE [LARGE SCALE GENOMIC DNA]</scope>
</reference>
<evidence type="ECO:0000313" key="11">
    <source>
        <dbReference type="EnsemblMetazoa" id="KAF7488795.1"/>
    </source>
</evidence>
<dbReference type="EMBL" id="WVUK01000065">
    <property type="protein sequence ID" value="KAF7488795.1"/>
    <property type="molecule type" value="Genomic_DNA"/>
</dbReference>
<dbReference type="SUPFAM" id="SSF52166">
    <property type="entry name" value="Ribosomal protein L4"/>
    <property type="match status" value="1"/>
</dbReference>
<feature type="region of interest" description="Disordered" evidence="8">
    <location>
        <begin position="148"/>
        <end position="176"/>
    </location>
</feature>
<evidence type="ECO:0000313" key="9">
    <source>
        <dbReference type="EMBL" id="KAF7488795.1"/>
    </source>
</evidence>
<evidence type="ECO:0000256" key="5">
    <source>
        <dbReference type="ARBA" id="ARBA00023274"/>
    </source>
</evidence>
<evidence type="ECO:0000256" key="4">
    <source>
        <dbReference type="ARBA" id="ARBA00023128"/>
    </source>
</evidence>
<accession>A0A132AJR6</accession>
<keyword evidence="4" id="KW-0496">Mitochondrion</keyword>
<proteinExistence type="inferred from homology"/>
<name>A0A132AJR6_SARSC</name>